<dbReference type="EMBL" id="JGDM01000056">
    <property type="protein sequence ID" value="EXZ44594.1"/>
    <property type="molecule type" value="Genomic_DNA"/>
</dbReference>
<dbReference type="RefSeq" id="WP_155268140.1">
    <property type="nucleotide sequence ID" value="NZ_JGDM01000056.1"/>
</dbReference>
<dbReference type="Proteomes" id="UP000022272">
    <property type="component" value="Unassembled WGS sequence"/>
</dbReference>
<organism evidence="1 2">
    <name type="scientific">Bacteroides fragilis str. 2-F-2 #4</name>
    <dbReference type="NCBI Taxonomy" id="1339280"/>
    <lineage>
        <taxon>Bacteria</taxon>
        <taxon>Pseudomonadati</taxon>
        <taxon>Bacteroidota</taxon>
        <taxon>Bacteroidia</taxon>
        <taxon>Bacteroidales</taxon>
        <taxon>Bacteroidaceae</taxon>
        <taxon>Bacteroides</taxon>
    </lineage>
</organism>
<proteinExistence type="predicted"/>
<accession>A0A016AC75</accession>
<reference evidence="1 2" key="1">
    <citation type="submission" date="2014-02" db="EMBL/GenBank/DDBJ databases">
        <authorList>
            <person name="Sears C."/>
            <person name="Carroll K."/>
            <person name="Sack B.R."/>
            <person name="Qadri F."/>
            <person name="Myers L.L."/>
            <person name="Chung G.-T."/>
            <person name="Escheverria P."/>
            <person name="Fraser C.M."/>
            <person name="Sadzewicz L."/>
            <person name="Shefchek K.A."/>
            <person name="Tallon L."/>
            <person name="Das S.P."/>
            <person name="Daugherty S."/>
            <person name="Mongodin E.F."/>
        </authorList>
    </citation>
    <scope>NUCLEOTIDE SEQUENCE [LARGE SCALE GENOMIC DNA]</scope>
    <source>
        <strain evidence="1 2">2-F-2 #4</strain>
    </source>
</reference>
<protein>
    <submittedName>
        <fullName evidence="1">Uncharacterized protein</fullName>
    </submittedName>
</protein>
<dbReference type="AlphaFoldDB" id="A0A016AC75"/>
<sequence length="56" mass="6820">MARTIYENIGVEFVLEEVDEYEAKIKVNDKTLIYISREQEAEFEEELKKLFDKYRI</sequence>
<comment type="caution">
    <text evidence="1">The sequence shown here is derived from an EMBL/GenBank/DDBJ whole genome shotgun (WGS) entry which is preliminary data.</text>
</comment>
<dbReference type="PATRIC" id="fig|1339280.3.peg.2138"/>
<evidence type="ECO:0000313" key="1">
    <source>
        <dbReference type="EMBL" id="EXZ44594.1"/>
    </source>
</evidence>
<name>A0A016AC75_BACFG</name>
<gene>
    <name evidence="1" type="ORF">M076_2229</name>
</gene>
<evidence type="ECO:0000313" key="2">
    <source>
        <dbReference type="Proteomes" id="UP000022272"/>
    </source>
</evidence>